<proteinExistence type="predicted"/>
<dbReference type="AlphaFoldDB" id="A0A8X7VEL2"/>
<reference evidence="2 3" key="1">
    <citation type="submission" date="2020-02" db="EMBL/GenBank/DDBJ databases">
        <authorList>
            <person name="Ma Q."/>
            <person name="Huang Y."/>
            <person name="Song X."/>
            <person name="Pei D."/>
        </authorList>
    </citation>
    <scope>NUCLEOTIDE SEQUENCE [LARGE SCALE GENOMIC DNA]</scope>
    <source>
        <strain evidence="2">Sxm20200214</strain>
        <tissue evidence="2">Leaf</tissue>
    </source>
</reference>
<evidence type="ECO:0000256" key="1">
    <source>
        <dbReference type="SAM" id="MobiDB-lite"/>
    </source>
</evidence>
<comment type="caution">
    <text evidence="2">The sequence shown here is derived from an EMBL/GenBank/DDBJ whole genome shotgun (WGS) entry which is preliminary data.</text>
</comment>
<feature type="region of interest" description="Disordered" evidence="1">
    <location>
        <begin position="1"/>
        <end position="40"/>
    </location>
</feature>
<feature type="compositionally biased region" description="Basic and acidic residues" evidence="1">
    <location>
        <begin position="1"/>
        <end position="12"/>
    </location>
</feature>
<keyword evidence="3" id="KW-1185">Reference proteome</keyword>
<name>A0A8X7VEL2_BRACI</name>
<gene>
    <name evidence="2" type="ORF">Bca52824_029571</name>
</gene>
<organism evidence="2 3">
    <name type="scientific">Brassica carinata</name>
    <name type="common">Ethiopian mustard</name>
    <name type="synonym">Abyssinian cabbage</name>
    <dbReference type="NCBI Taxonomy" id="52824"/>
    <lineage>
        <taxon>Eukaryota</taxon>
        <taxon>Viridiplantae</taxon>
        <taxon>Streptophyta</taxon>
        <taxon>Embryophyta</taxon>
        <taxon>Tracheophyta</taxon>
        <taxon>Spermatophyta</taxon>
        <taxon>Magnoliopsida</taxon>
        <taxon>eudicotyledons</taxon>
        <taxon>Gunneridae</taxon>
        <taxon>Pentapetalae</taxon>
        <taxon>rosids</taxon>
        <taxon>malvids</taxon>
        <taxon>Brassicales</taxon>
        <taxon>Brassicaceae</taxon>
        <taxon>Brassiceae</taxon>
        <taxon>Brassica</taxon>
    </lineage>
</organism>
<dbReference type="EMBL" id="JAAMPC010000006">
    <property type="protein sequence ID" value="KAG2309823.1"/>
    <property type="molecule type" value="Genomic_DNA"/>
</dbReference>
<protein>
    <submittedName>
        <fullName evidence="2">Uncharacterized protein</fullName>
    </submittedName>
</protein>
<evidence type="ECO:0000313" key="3">
    <source>
        <dbReference type="Proteomes" id="UP000886595"/>
    </source>
</evidence>
<sequence>MLDHKEKPDHKVQSLASELEDPDHTVKPMGYGLGSGSGQPNCGPVTGTPGSAYGEGIGQGSGSGEGIGIGIGGASSGSVPSVVIPSISIPPITVPGTQIPGFVIPGVRVNPGYGSGGCQTVGCTPSRPYYRPPIYQQPPSCSHCPPFTSGEDKHMLEKGTMTEEALAPTSKEMHV</sequence>
<evidence type="ECO:0000313" key="2">
    <source>
        <dbReference type="EMBL" id="KAG2309823.1"/>
    </source>
</evidence>
<accession>A0A8X7VEL2</accession>
<dbReference type="OrthoDB" id="1109558at2759"/>
<dbReference type="Proteomes" id="UP000886595">
    <property type="component" value="Unassembled WGS sequence"/>
</dbReference>